<accession>A0AAD5X2D3</accession>
<dbReference type="SUPFAM" id="SSF54236">
    <property type="entry name" value="Ubiquitin-like"/>
    <property type="match status" value="1"/>
</dbReference>
<dbReference type="Proteomes" id="UP001212841">
    <property type="component" value="Unassembled WGS sequence"/>
</dbReference>
<comment type="subcellular location">
    <subcellularLocation>
        <location evidence="1">Nucleus</location>
    </subcellularLocation>
</comment>
<dbReference type="Pfam" id="PF22646">
    <property type="entry name" value="PPP2R1A-like_HEAT"/>
    <property type="match status" value="1"/>
</dbReference>
<dbReference type="InterPro" id="IPR029071">
    <property type="entry name" value="Ubiquitin-like_domsf"/>
</dbReference>
<keyword evidence="10" id="KW-0804">Transcription</keyword>
<dbReference type="PROSITE" id="PS50053">
    <property type="entry name" value="UBIQUITIN_2"/>
    <property type="match status" value="1"/>
</dbReference>
<keyword evidence="6" id="KW-0808">Transferase</keyword>
<dbReference type="Pfam" id="PF00623">
    <property type="entry name" value="RNA_pol_Rpb1_2"/>
    <property type="match status" value="1"/>
</dbReference>
<comment type="catalytic activity">
    <reaction evidence="13">
        <text>RNA(n) + a ribonucleoside 5'-triphosphate = RNA(n+1) + diphosphate</text>
        <dbReference type="Rhea" id="RHEA:21248"/>
        <dbReference type="Rhea" id="RHEA-COMP:14527"/>
        <dbReference type="Rhea" id="RHEA-COMP:17342"/>
        <dbReference type="ChEBI" id="CHEBI:33019"/>
        <dbReference type="ChEBI" id="CHEBI:61557"/>
        <dbReference type="ChEBI" id="CHEBI:140395"/>
        <dbReference type="EC" id="2.7.7.6"/>
    </reaction>
</comment>
<evidence type="ECO:0000256" key="2">
    <source>
        <dbReference type="ARBA" id="ARBA00005754"/>
    </source>
</evidence>
<dbReference type="PANTHER" id="PTHR12097">
    <property type="entry name" value="SPLICING FACTOR 3B, SUBUNIT 1-RELATED"/>
    <property type="match status" value="1"/>
</dbReference>
<dbReference type="InterPro" id="IPR042102">
    <property type="entry name" value="RNA_pol_Rpb1_3_sf"/>
</dbReference>
<dbReference type="GO" id="GO:0006351">
    <property type="term" value="P:DNA-templated transcription"/>
    <property type="evidence" value="ECO:0007669"/>
    <property type="project" value="InterPro"/>
</dbReference>
<dbReference type="InterPro" id="IPR054573">
    <property type="entry name" value="PP2A/SF3B1-like_HEAT"/>
</dbReference>
<feature type="region of interest" description="Disordered" evidence="14">
    <location>
        <begin position="679"/>
        <end position="704"/>
    </location>
</feature>
<evidence type="ECO:0000256" key="3">
    <source>
        <dbReference type="ARBA" id="ARBA00012418"/>
    </source>
</evidence>
<feature type="domain" description="Ubiquitin-like" evidence="15">
    <location>
        <begin position="999"/>
        <end position="1046"/>
    </location>
</feature>
<dbReference type="Gene3D" id="2.40.40.20">
    <property type="match status" value="1"/>
</dbReference>
<gene>
    <name evidence="16" type="ORF">HK097_011557</name>
</gene>
<dbReference type="GO" id="GO:0005681">
    <property type="term" value="C:spliceosomal complex"/>
    <property type="evidence" value="ECO:0007669"/>
    <property type="project" value="UniProtKB-KW"/>
</dbReference>
<evidence type="ECO:0000256" key="6">
    <source>
        <dbReference type="ARBA" id="ARBA00022679"/>
    </source>
</evidence>
<evidence type="ECO:0000256" key="13">
    <source>
        <dbReference type="ARBA" id="ARBA00048552"/>
    </source>
</evidence>
<feature type="region of interest" description="Disordered" evidence="14">
    <location>
        <begin position="1"/>
        <end position="45"/>
    </location>
</feature>
<dbReference type="GO" id="GO:0003677">
    <property type="term" value="F:DNA binding"/>
    <property type="evidence" value="ECO:0007669"/>
    <property type="project" value="InterPro"/>
</dbReference>
<keyword evidence="11" id="KW-0508">mRNA splicing</keyword>
<evidence type="ECO:0000256" key="14">
    <source>
        <dbReference type="SAM" id="MobiDB-lite"/>
    </source>
</evidence>
<evidence type="ECO:0000313" key="16">
    <source>
        <dbReference type="EMBL" id="KAJ3047398.1"/>
    </source>
</evidence>
<keyword evidence="9" id="KW-0677">Repeat</keyword>
<dbReference type="SUPFAM" id="SSF64484">
    <property type="entry name" value="beta and beta-prime subunits of DNA dependent RNA-polymerase"/>
    <property type="match status" value="1"/>
</dbReference>
<dbReference type="GO" id="GO:0003899">
    <property type="term" value="F:DNA-directed RNA polymerase activity"/>
    <property type="evidence" value="ECO:0007669"/>
    <property type="project" value="UniProtKB-EC"/>
</dbReference>
<name>A0AAD5X2D3_9FUNG</name>
<comment type="caution">
    <text evidence="16">The sequence shown here is derived from an EMBL/GenBank/DDBJ whole genome shotgun (WGS) entry which is preliminary data.</text>
</comment>
<dbReference type="GO" id="GO:0000428">
    <property type="term" value="C:DNA-directed RNA polymerase complex"/>
    <property type="evidence" value="ECO:0007669"/>
    <property type="project" value="UniProtKB-KW"/>
</dbReference>
<dbReference type="GO" id="GO:0000245">
    <property type="term" value="P:spliceosomal complex assembly"/>
    <property type="evidence" value="ECO:0007669"/>
    <property type="project" value="InterPro"/>
</dbReference>
<dbReference type="Gene3D" id="1.10.40.90">
    <property type="match status" value="1"/>
</dbReference>
<dbReference type="InterPro" id="IPR038737">
    <property type="entry name" value="SF3b_su1-like"/>
</dbReference>
<dbReference type="SMART" id="SM00663">
    <property type="entry name" value="RPOLA_N"/>
    <property type="match status" value="1"/>
</dbReference>
<dbReference type="SUPFAM" id="SSF48371">
    <property type="entry name" value="ARM repeat"/>
    <property type="match status" value="1"/>
</dbReference>
<dbReference type="InterPro" id="IPR006592">
    <property type="entry name" value="RNA_pol_N"/>
</dbReference>
<keyword evidence="8" id="KW-0747">Spliceosome</keyword>
<reference evidence="16" key="1">
    <citation type="submission" date="2020-05" db="EMBL/GenBank/DDBJ databases">
        <title>Phylogenomic resolution of chytrid fungi.</title>
        <authorList>
            <person name="Stajich J.E."/>
            <person name="Amses K."/>
            <person name="Simmons R."/>
            <person name="Seto K."/>
            <person name="Myers J."/>
            <person name="Bonds A."/>
            <person name="Quandt C.A."/>
            <person name="Barry K."/>
            <person name="Liu P."/>
            <person name="Grigoriev I."/>
            <person name="Longcore J.E."/>
            <person name="James T.Y."/>
        </authorList>
    </citation>
    <scope>NUCLEOTIDE SEQUENCE</scope>
    <source>
        <strain evidence="16">JEL0318</strain>
    </source>
</reference>
<dbReference type="InterPro" id="IPR000722">
    <property type="entry name" value="RNA_pol_asu"/>
</dbReference>
<sequence length="1046" mass="115801">MLLRSGQLKTGQNPSASSPTPPSDTNSLVPPKSPLIPYHQPKPSDFSARTVITGDPNLSIDQAGLPRSIARNSTFRKVVTKYNFENLGAAVANGHTPHTGAVINSNYDRMVLRYAQEDSMILKTGNKVVKVMPYSTIQLSLSVTSPYNAAFESTLYLLCIQFTHTITLWFNFNDDEMNLHIPQSYQTMAAIQELCIIPRQLGSPQKNGPGIIQDTLCRITTLTQRNTFLRKDMTMNMLRWIRDWDRSIPEPAILQPVPLWTGKQMMSLIIGSMKMEGKHFGHPDTEKTWMSSGDMRVIIQDGELNAGMLSKGTVRSAAGPEVAKADFKRTQLILNYWLFNNAFSIAKGDFEAHAALQGPNAGVLDPCLRGNNLVQQDHNLPPALVAEANALRSNLRRNYRARLGSDVGAPRFPPAALPTPVKKAPHPAAMQLIDRQEFITLRGLLFVHEPASKPLLHRLLVNVAENTKTCATLGHVKYPVVVLLSLLDGLPFLKKWALMEQLMQLLMMITKPLSAIGKKNEEEEKETKAVELELKPTLVPEQHVRAVDRDVAELVGVSVGRIRGKGKEWKRVQNVLKRVQDEVKRFDEDVRHVGFIEKIGLEVDKVFGEHIEGEAGPLARGSVTTRIEETTVGVAQRLEEVSRGLEMTGCASTFNTGIIAWVSNALEARPSELPYRFPISPPVKTGSPRSASSETSTTSQPSSHGTLSYVIQQLCILAGNSEIISHELMESAQRLGDAMMSDLDELVHMLTLANTAMEVQTMGSMRPLGKDLLLRSTPLMNNNQEKVQEHCMDLVGRLAVCGEFERAREWTRTCFELLSMLKSHKQGVHGSAVNTFRYIAKAMGPQDVLATLLNNLKVQERQNRVCATVAIAIVAEICSPFTVLPALMNQYRVTELYVQNRVLKRLSFLFEYIGQMGKNCSHAVAPLLEAALMDPDLVQGQTAGTTVEHMSLGVFGLTHNDALLHLFNLLYPAATVASSGDTNPAPTHVKNTSQKASCIFVQSTNGRILTFEIQLCSTILYLKHQISSKEGIRIQDQRLIYGGKQL</sequence>
<dbReference type="InterPro" id="IPR007066">
    <property type="entry name" value="RNA_pol_Rpb1_3"/>
</dbReference>
<dbReference type="InterPro" id="IPR000626">
    <property type="entry name" value="Ubiquitin-like_dom"/>
</dbReference>
<evidence type="ECO:0000256" key="8">
    <source>
        <dbReference type="ARBA" id="ARBA00022728"/>
    </source>
</evidence>
<evidence type="ECO:0000256" key="5">
    <source>
        <dbReference type="ARBA" id="ARBA00022664"/>
    </source>
</evidence>
<comment type="similarity">
    <text evidence="2">Belongs to the SF3B1 family.</text>
</comment>
<evidence type="ECO:0000256" key="7">
    <source>
        <dbReference type="ARBA" id="ARBA00022695"/>
    </source>
</evidence>
<evidence type="ECO:0000256" key="11">
    <source>
        <dbReference type="ARBA" id="ARBA00023187"/>
    </source>
</evidence>
<evidence type="ECO:0000256" key="4">
    <source>
        <dbReference type="ARBA" id="ARBA00022478"/>
    </source>
</evidence>
<feature type="compositionally biased region" description="Low complexity" evidence="14">
    <location>
        <begin position="685"/>
        <end position="703"/>
    </location>
</feature>
<dbReference type="GO" id="GO:0003729">
    <property type="term" value="F:mRNA binding"/>
    <property type="evidence" value="ECO:0007669"/>
    <property type="project" value="InterPro"/>
</dbReference>
<keyword evidence="7" id="KW-0548">Nucleotidyltransferase</keyword>
<evidence type="ECO:0000259" key="15">
    <source>
        <dbReference type="PROSITE" id="PS50053"/>
    </source>
</evidence>
<keyword evidence="5" id="KW-0507">mRNA processing</keyword>
<dbReference type="Pfam" id="PF04983">
    <property type="entry name" value="RNA_pol_Rpb1_3"/>
    <property type="match status" value="1"/>
</dbReference>
<keyword evidence="4" id="KW-0240">DNA-directed RNA polymerase</keyword>
<dbReference type="InterPro" id="IPR016024">
    <property type="entry name" value="ARM-type_fold"/>
</dbReference>
<dbReference type="AlphaFoldDB" id="A0AAD5X2D3"/>
<feature type="non-terminal residue" evidence="16">
    <location>
        <position position="1046"/>
    </location>
</feature>
<dbReference type="Gene3D" id="3.10.20.90">
    <property type="entry name" value="Phosphatidylinositol 3-kinase Catalytic Subunit, Chain A, domain 1"/>
    <property type="match status" value="1"/>
</dbReference>
<protein>
    <recommendedName>
        <fullName evidence="3">DNA-directed RNA polymerase</fullName>
        <ecNumber evidence="3">2.7.7.6</ecNumber>
    </recommendedName>
</protein>
<dbReference type="Pfam" id="PF00240">
    <property type="entry name" value="ubiquitin"/>
    <property type="match status" value="1"/>
</dbReference>
<evidence type="ECO:0000256" key="12">
    <source>
        <dbReference type="ARBA" id="ARBA00023242"/>
    </source>
</evidence>
<dbReference type="InterPro" id="IPR011989">
    <property type="entry name" value="ARM-like"/>
</dbReference>
<dbReference type="Gene3D" id="1.25.10.10">
    <property type="entry name" value="Leucine-rich Repeat Variant"/>
    <property type="match status" value="1"/>
</dbReference>
<proteinExistence type="inferred from homology"/>
<evidence type="ECO:0000256" key="10">
    <source>
        <dbReference type="ARBA" id="ARBA00023163"/>
    </source>
</evidence>
<keyword evidence="12" id="KW-0539">Nucleus</keyword>
<keyword evidence="17" id="KW-1185">Reference proteome</keyword>
<evidence type="ECO:0000256" key="1">
    <source>
        <dbReference type="ARBA" id="ARBA00004123"/>
    </source>
</evidence>
<evidence type="ECO:0000313" key="17">
    <source>
        <dbReference type="Proteomes" id="UP001212841"/>
    </source>
</evidence>
<dbReference type="Gene3D" id="1.10.274.100">
    <property type="entry name" value="RNA polymerase Rpb1, domain 3"/>
    <property type="match status" value="1"/>
</dbReference>
<evidence type="ECO:0000256" key="9">
    <source>
        <dbReference type="ARBA" id="ARBA00022737"/>
    </source>
</evidence>
<dbReference type="EMBL" id="JADGJD010000968">
    <property type="protein sequence ID" value="KAJ3047398.1"/>
    <property type="molecule type" value="Genomic_DNA"/>
</dbReference>
<organism evidence="16 17">
    <name type="scientific">Rhizophlyctis rosea</name>
    <dbReference type="NCBI Taxonomy" id="64517"/>
    <lineage>
        <taxon>Eukaryota</taxon>
        <taxon>Fungi</taxon>
        <taxon>Fungi incertae sedis</taxon>
        <taxon>Chytridiomycota</taxon>
        <taxon>Chytridiomycota incertae sedis</taxon>
        <taxon>Chytridiomycetes</taxon>
        <taxon>Rhizophlyctidales</taxon>
        <taxon>Rhizophlyctidaceae</taxon>
        <taxon>Rhizophlyctis</taxon>
    </lineage>
</organism>
<dbReference type="CDD" id="cd17039">
    <property type="entry name" value="Ubl_ubiquitin_like"/>
    <property type="match status" value="1"/>
</dbReference>
<dbReference type="EC" id="2.7.7.6" evidence="3"/>